<dbReference type="Proteomes" id="UP001060170">
    <property type="component" value="Chromosome 8"/>
</dbReference>
<evidence type="ECO:0000313" key="1">
    <source>
        <dbReference type="EMBL" id="KAI7949149.1"/>
    </source>
</evidence>
<dbReference type="EMBL" id="CM045872">
    <property type="protein sequence ID" value="KAI7949149.1"/>
    <property type="molecule type" value="Genomic_DNA"/>
</dbReference>
<protein>
    <submittedName>
        <fullName evidence="1">Uncharacterized protein</fullName>
    </submittedName>
</protein>
<proteinExistence type="predicted"/>
<gene>
    <name evidence="1" type="ORF">MJO28_007970</name>
</gene>
<comment type="caution">
    <text evidence="1">The sequence shown here is derived from an EMBL/GenBank/DDBJ whole genome shotgun (WGS) entry which is preliminary data.</text>
</comment>
<evidence type="ECO:0000313" key="2">
    <source>
        <dbReference type="Proteomes" id="UP001060170"/>
    </source>
</evidence>
<organism evidence="1 2">
    <name type="scientific">Puccinia striiformis f. sp. tritici</name>
    <dbReference type="NCBI Taxonomy" id="168172"/>
    <lineage>
        <taxon>Eukaryota</taxon>
        <taxon>Fungi</taxon>
        <taxon>Dikarya</taxon>
        <taxon>Basidiomycota</taxon>
        <taxon>Pucciniomycotina</taxon>
        <taxon>Pucciniomycetes</taxon>
        <taxon>Pucciniales</taxon>
        <taxon>Pucciniaceae</taxon>
        <taxon>Puccinia</taxon>
    </lineage>
</organism>
<sequence>MQEPRKHYGQPGKADHAIAKEKSSIYRQRIFSSAADERNTKSDRHWETEYRNTKETDAQMGERSTAHPGFGERTWIPGQKPDYSWNLSSARRKVLPGNAREHESTH</sequence>
<reference evidence="2" key="1">
    <citation type="journal article" date="2018" name="BMC Genomics">
        <title>Genomic insights into host adaptation between the wheat stripe rust pathogen (Puccinia striiformis f. sp. tritici) and the barley stripe rust pathogen (Puccinia striiformis f. sp. hordei).</title>
        <authorList>
            <person name="Xia C."/>
            <person name="Wang M."/>
            <person name="Yin C."/>
            <person name="Cornejo O.E."/>
            <person name="Hulbert S.H."/>
            <person name="Chen X."/>
        </authorList>
    </citation>
    <scope>NUCLEOTIDE SEQUENCE [LARGE SCALE GENOMIC DNA]</scope>
    <source>
        <strain evidence="2">93-210</strain>
    </source>
</reference>
<keyword evidence="2" id="KW-1185">Reference proteome</keyword>
<name>A0ACC0E9L0_9BASI</name>
<reference evidence="2" key="2">
    <citation type="journal article" date="2018" name="Mol. Plant Microbe Interact.">
        <title>Genome sequence resources for the wheat stripe rust pathogen (Puccinia striiformis f. sp. tritici) and the barley stripe rust pathogen (Puccinia striiformis f. sp. hordei).</title>
        <authorList>
            <person name="Xia C."/>
            <person name="Wang M."/>
            <person name="Yin C."/>
            <person name="Cornejo O.E."/>
            <person name="Hulbert S.H."/>
            <person name="Chen X."/>
        </authorList>
    </citation>
    <scope>NUCLEOTIDE SEQUENCE [LARGE SCALE GENOMIC DNA]</scope>
    <source>
        <strain evidence="2">93-210</strain>
    </source>
</reference>
<accession>A0ACC0E9L0</accession>
<reference evidence="1 2" key="3">
    <citation type="journal article" date="2022" name="Microbiol. Spectr.">
        <title>Folding features and dynamics of 3D genome architecture in plant fungal pathogens.</title>
        <authorList>
            <person name="Xia C."/>
        </authorList>
    </citation>
    <scope>NUCLEOTIDE SEQUENCE [LARGE SCALE GENOMIC DNA]</scope>
    <source>
        <strain evidence="1 2">93-210</strain>
    </source>
</reference>